<feature type="non-terminal residue" evidence="2">
    <location>
        <position position="120"/>
    </location>
</feature>
<dbReference type="AlphaFoldDB" id="A0A0C9RKR7"/>
<evidence type="ECO:0000256" key="1">
    <source>
        <dbReference type="SAM" id="MobiDB-lite"/>
    </source>
</evidence>
<proteinExistence type="predicted"/>
<name>A0A0C9RKR7_9HYME</name>
<sequence length="120" mass="12776">MCAMYYYASKLTAAALSAGLRVSDSSNSGSSIVCSCQEVKNVGECIGRSSPSSFRPLVNFTSHHLSGNSSQKVHSRLTKVSGSGTTGGVINSTGPENIFVTANVEHPRNTGYHRHRTKQK</sequence>
<protein>
    <submittedName>
        <fullName evidence="2">Fbxo38 protein</fullName>
    </submittedName>
</protein>
<reference evidence="2" key="1">
    <citation type="submission" date="2015-01" db="EMBL/GenBank/DDBJ databases">
        <title>Transcriptome Assembly of Fopius arisanus.</title>
        <authorList>
            <person name="Geib S."/>
        </authorList>
    </citation>
    <scope>NUCLEOTIDE SEQUENCE</scope>
</reference>
<gene>
    <name evidence="2" type="primary">Fbxo38</name>
    <name evidence="2" type="ORF">g.17764</name>
</gene>
<accession>A0A0C9RKR7</accession>
<feature type="region of interest" description="Disordered" evidence="1">
    <location>
        <begin position="65"/>
        <end position="94"/>
    </location>
</feature>
<evidence type="ECO:0000313" key="2">
    <source>
        <dbReference type="EMBL" id="JAG83659.1"/>
    </source>
</evidence>
<organism evidence="2">
    <name type="scientific">Fopius arisanus</name>
    <dbReference type="NCBI Taxonomy" id="64838"/>
    <lineage>
        <taxon>Eukaryota</taxon>
        <taxon>Metazoa</taxon>
        <taxon>Ecdysozoa</taxon>
        <taxon>Arthropoda</taxon>
        <taxon>Hexapoda</taxon>
        <taxon>Insecta</taxon>
        <taxon>Pterygota</taxon>
        <taxon>Neoptera</taxon>
        <taxon>Endopterygota</taxon>
        <taxon>Hymenoptera</taxon>
        <taxon>Apocrita</taxon>
        <taxon>Ichneumonoidea</taxon>
        <taxon>Braconidae</taxon>
        <taxon>Opiinae</taxon>
        <taxon>Fopius</taxon>
    </lineage>
</organism>
<dbReference type="EMBL" id="GBYB01013892">
    <property type="protein sequence ID" value="JAG83659.1"/>
    <property type="molecule type" value="Transcribed_RNA"/>
</dbReference>